<dbReference type="KEGG" id="cyc:PCC7424_2561"/>
<sequence length="153" mass="18223">MKSVKRTEQQLILTFLPISAWLSCVISLIGGFFLPYPWCLVWYIPSTIINVFILFFADSVNCYFDQAKNQLIQQKLGIRGRRIKKIPLSEISGVYLEKLRIKKDYIYLIYFSLNSEKKFYLIRWNYANFREMHSSVNSICEFLKLPPYQLIDR</sequence>
<evidence type="ECO:0000256" key="1">
    <source>
        <dbReference type="SAM" id="Phobius"/>
    </source>
</evidence>
<keyword evidence="1" id="KW-0812">Transmembrane</keyword>
<accession>B7KK92</accession>
<dbReference type="HOGENOM" id="CLU_1710238_0_0_3"/>
<name>B7KK92_GLOC7</name>
<organism evidence="2 3">
    <name type="scientific">Gloeothece citriformis (strain PCC 7424)</name>
    <name type="common">Cyanothece sp. (strain PCC 7424)</name>
    <dbReference type="NCBI Taxonomy" id="65393"/>
    <lineage>
        <taxon>Bacteria</taxon>
        <taxon>Bacillati</taxon>
        <taxon>Cyanobacteriota</taxon>
        <taxon>Cyanophyceae</taxon>
        <taxon>Oscillatoriophycideae</taxon>
        <taxon>Chroococcales</taxon>
        <taxon>Aphanothecaceae</taxon>
        <taxon>Gloeothece</taxon>
        <taxon>Gloeothece citriformis</taxon>
    </lineage>
</organism>
<evidence type="ECO:0008006" key="4">
    <source>
        <dbReference type="Google" id="ProtNLM"/>
    </source>
</evidence>
<protein>
    <recommendedName>
        <fullName evidence="4">Lipoprotein</fullName>
    </recommendedName>
</protein>
<keyword evidence="1" id="KW-1133">Transmembrane helix</keyword>
<gene>
    <name evidence="2" type="ordered locus">PCC7424_2561</name>
</gene>
<dbReference type="Proteomes" id="UP000002384">
    <property type="component" value="Chromosome"/>
</dbReference>
<evidence type="ECO:0000313" key="3">
    <source>
        <dbReference type="Proteomes" id="UP000002384"/>
    </source>
</evidence>
<evidence type="ECO:0000313" key="2">
    <source>
        <dbReference type="EMBL" id="ACK70977.1"/>
    </source>
</evidence>
<keyword evidence="3" id="KW-1185">Reference proteome</keyword>
<dbReference type="PROSITE" id="PS51257">
    <property type="entry name" value="PROKAR_LIPOPROTEIN"/>
    <property type="match status" value="1"/>
</dbReference>
<proteinExistence type="predicted"/>
<feature type="transmembrane region" description="Helical" evidence="1">
    <location>
        <begin position="12"/>
        <end position="34"/>
    </location>
</feature>
<keyword evidence="1" id="KW-0472">Membrane</keyword>
<dbReference type="eggNOG" id="ENOG50305Q8">
    <property type="taxonomic scope" value="Bacteria"/>
</dbReference>
<dbReference type="EMBL" id="CP001291">
    <property type="protein sequence ID" value="ACK70977.1"/>
    <property type="molecule type" value="Genomic_DNA"/>
</dbReference>
<dbReference type="AlphaFoldDB" id="B7KK92"/>
<dbReference type="RefSeq" id="WP_015954580.1">
    <property type="nucleotide sequence ID" value="NC_011729.1"/>
</dbReference>
<reference evidence="3" key="1">
    <citation type="journal article" date="2011" name="MBio">
        <title>Novel metabolic attributes of the genus Cyanothece, comprising a group of unicellular nitrogen-fixing Cyanobacteria.</title>
        <authorList>
            <person name="Bandyopadhyay A."/>
            <person name="Elvitigala T."/>
            <person name="Welsh E."/>
            <person name="Stockel J."/>
            <person name="Liberton M."/>
            <person name="Min H."/>
            <person name="Sherman L.A."/>
            <person name="Pakrasi H.B."/>
        </authorList>
    </citation>
    <scope>NUCLEOTIDE SEQUENCE [LARGE SCALE GENOMIC DNA]</scope>
    <source>
        <strain evidence="3">PCC 7424</strain>
    </source>
</reference>
<dbReference type="OrthoDB" id="9830843at2"/>
<feature type="transmembrane region" description="Helical" evidence="1">
    <location>
        <begin position="40"/>
        <end position="64"/>
    </location>
</feature>